<dbReference type="InParanoid" id="A0A6P8H3J4"/>
<dbReference type="InterPro" id="IPR035976">
    <property type="entry name" value="Sushi/SCR/CCP_sf"/>
</dbReference>
<dbReference type="SUPFAM" id="SSF50494">
    <property type="entry name" value="Trypsin-like serine proteases"/>
    <property type="match status" value="1"/>
</dbReference>
<dbReference type="InterPro" id="IPR043504">
    <property type="entry name" value="Peptidase_S1_PA_chymotrypsin"/>
</dbReference>
<evidence type="ECO:0000256" key="4">
    <source>
        <dbReference type="ARBA" id="ARBA00022801"/>
    </source>
</evidence>
<dbReference type="Pfam" id="PF00089">
    <property type="entry name" value="Trypsin"/>
    <property type="match status" value="1"/>
</dbReference>
<dbReference type="InterPro" id="IPR001314">
    <property type="entry name" value="Peptidase_S1A"/>
</dbReference>
<dbReference type="Proteomes" id="UP000515163">
    <property type="component" value="Unplaced"/>
</dbReference>
<dbReference type="CDD" id="cd00033">
    <property type="entry name" value="CCP"/>
    <property type="match status" value="33"/>
</dbReference>
<dbReference type="PROSITE" id="PS50240">
    <property type="entry name" value="TRYPSIN_DOM"/>
    <property type="match status" value="1"/>
</dbReference>
<evidence type="ECO:0000259" key="10">
    <source>
        <dbReference type="PROSITE" id="PS50240"/>
    </source>
</evidence>
<sequence length="2737" mass="308275">MGPGRICILVLCILLYFQDTLQAKAQKCRRTNKKPFRYCLDRQCTSDSDCRANHQCLCDGDCGLSCVQNGTDCGKPDTPKALRVRLSEGTKFGSVARFSCKGDQYTLRGSKKRVCRGIGKWDGKDAKCRILCKHPGDIAYGNNNGDKKNYRVGATVRYWCFPGYDMEGQSVTECNNKGKWKTPPPKCEAPSCSKPIPPDNAFIYSRQKLKEKYKYNEVVRFRCEHGHYTSGSSFQRCLASGWSNSDFRCIPKSCGDPGSPVNGKRQGYVFTFKRKVYFKCNRGYKLDGPEYRQCQANQKWSDRTPSCEPINCGRLEEPDDGEKIEETSTFFGGKVVFDCKKIGFEMKGSKQRFCQEDGQWSGTNTTCERVECKDLGTPGNGVRKPDKNKYVYEDKIEFRCNTNYTFIGRQFVICQSDRTWSGAVPRCLAPCRDPGIPIGGHRYQHSFLHNKIVQFSCNSGWTMDGSRTIRCTDGRWDHDSPTCNKACLRPNKYPVNGGIRGSYISYRHKYSIRYYCNRGYNLVGQEYVRCLNGTWENKQPTCRPVECRDPGKLVNGGRYPDKSKYVFKDSIRFQCKTNYTLRGVPAITCQHDKRWSGNVPRCLAPCRDPGIPNNGQRYDHSFLHYARVRFSCRRGWNIEGSQTITCNDGNWDHTTPECMEGCQRPKRPDNGGIYREKVFYRHRERIRYYCNYGYQRLGTQYSACEKGRWKQQTPTCKRKCGNPGRPDNGDLTGSDLYEGREIRFYCNRGFDLIGSQTTRCLATGRWSEPRPACKRGCYSPRFSNSIPNPSLRQGQKTLHGTNITFSCSQQSYTLDGPSVIYCLNGRWNYNVPVCRASCLKPGNLPNGQKAGDNYAHGQKVTYTCLGLYTLVGSSSMRCNDGKWILEAQHNQWPSCKKPCTNPGTPNNGSKTGSDYRHGRQVFYSCERGTYMVGERSSTCYDGKWSNVLPACLKICQDPEAIVNGYKTENPRLYLAGDRVTYRCNSGYDLVGRAELVCKDDGQWNDNVPICYGRCKVPSGFTGVQSQPSVKANEYQSHKKVISFYCTKDKQLVGPKKIVCEDGLWNKRFPTCQVPCKNPGKIKNGKSKNTNFTAKYKCDQGYSLVGSSFINCVEGKWKPSPPRCLKDCDDPGQPIDGTKNSTDYRHGKVVSFQCLKGFRLEGSTAITCSNGTWSSRKTRCIGVCPHLDAPKNGKRLDNNFDHESRVYFQCDQGYSMQGSLVLICNTNGKWSREPPVCRAPCPNPGPPTNGRRKENNFGHGAAVQFFCDPGYELFGAQTLTCNDGSWSHAVPTCETGCSNLKIPKGMTTQGNLDRSRTSISFSCTLPLVLVGKSVLTCINGRWSDILPVCSECGSALGMENGKIPDSNIRASSTRYRYHAKYGRLNGRYAWCSGTELDPYLQIDFGKPYRITGLATQGSAYDNKWVETYTVRSNLAGSSFNIYREDGRDKIFIGNRDNGSVVRNKLKNPVIARRLRILPKKQGGFSYYNPACVRVEIYGCDLPSDCILIGSRVVAKWGDHVSGGYKYFKAYLTNMGSYWKVEWEEEFHGRNWYKNLLNYEDLPFVLDVPPKHEELQVGTRVLAPWGHTYYTSTIKTGRDRYNRYRVRADDGDERYFTIDQIRVLKAPTFCVKCLMTSLLVSLCFLFSSSKLKDYDHCGLHSVNMDIRNRILGGIQSHPGMWPWQVAIYKGGDDGKNEKRFICGGALVDTKWVITTAHCFFKMSESSSRIRYVNDSSSPNKYHVIAGDYNIFRKEKNEQVRQVRAIRIFPGYRHAPFYENDIALIELNETVTLSPVVRTICIPDSNEKVSVPGTVARVAGWGRTTKSIRSPVLRHSAYQIQNDDLCDQATDYFFNRSVTFCAGSGKGGNDTCQGDSGGSMVRQVLHKGAQRWVTVGLVSWGEGCGIQGKYGYYTRMEPFVPWIQKTIKPEVSCGKPSKIRNGRFTGKDFFEGSRVKYKCKRGYKLKGRSRRKCKQNGQWSKAPVCQKVQCPRLNSPINGSRKPAKRKYFYRDKIRFSCKTNFTRIGKPVIVCQHDTTWSGFQAFCLAPCPDPGIPKGGSRLDHSFRHNDLVRFSCNGGRKMEGVRAIRCSKGRWNQSPPKCIEICAQPRTPVNGNIHMATRKSIYDNKDRVRFFCNIGYRLDGHEYGVCVNGKWNKDPPTCKRICRNPGRPANGGFKGSEFIEGREMSFFCNAGFDLLGLHTIMCLPTGRWSGPRPECKRRCNNPVIQSNGPTSNPRLVRGHKTKHGTTISFTCRSRYTLLGKKNVRCDDGRWSDNIPSCKGGCEVPDNFTGVHSSPLVLPGQIIQHSSRITFSCLYNKTLKGFKETVCDNGEWSALFPKCEASKTHCPDPGVPQNGYITSLPTVDFPQGTTITFACNDTYTSQGHQTIECQNGNWSHEIPKCLAPCKDPGVPKDGIRYDHAFQHGDKVRFACKSGKTIKGEAVIRCNNGKWNHNPPECMVYGNLSEVLYNNGIEFKCRDGFQKVGMRNMSCGDESSNSSFQVPVCKPLCPNPGVPADGNIIKPSMPIGKHGSRVTFHCNDKYVLQGQHTLECQGGRWSGEIPKCLAPCKAPGIPYGGIKHGTSYKHSEQVRFRCKEGMVLHGAETLTCNNGAWDHDTPKCLTRCLNPGVPKNGYPEKPMMRFARAFKHGTVMTFMCNDTYTLEGQQAIECVDGRWSHEIPKCFASCKDPGTPDGGIRYDSTFQHNDRVRFACNSGKTMEGSESITCKDGRWSGKPPKCI</sequence>
<feature type="domain" description="Sushi" evidence="11">
    <location>
        <begin position="71"/>
        <end position="129"/>
    </location>
</feature>
<keyword evidence="7" id="KW-0768">Sushi</keyword>
<evidence type="ECO:0000256" key="6">
    <source>
        <dbReference type="ARBA" id="ARBA00023157"/>
    </source>
</evidence>
<feature type="domain" description="Sushi" evidence="11">
    <location>
        <begin position="130"/>
        <end position="189"/>
    </location>
</feature>
<feature type="domain" description="Sushi" evidence="11">
    <location>
        <begin position="1073"/>
        <end position="1123"/>
    </location>
</feature>
<dbReference type="SUPFAM" id="SSF57535">
    <property type="entry name" value="Complement control module/SCR domain"/>
    <property type="match status" value="35"/>
</dbReference>
<dbReference type="Gene3D" id="2.10.70.10">
    <property type="entry name" value="Complement Module, domain 1"/>
    <property type="match status" value="35"/>
</dbReference>
<dbReference type="GO" id="GO:0005576">
    <property type="term" value="C:extracellular region"/>
    <property type="evidence" value="ECO:0007669"/>
    <property type="project" value="InterPro"/>
</dbReference>
<dbReference type="SMART" id="SM00020">
    <property type="entry name" value="Tryp_SPc"/>
    <property type="match status" value="1"/>
</dbReference>
<feature type="domain" description="Sushi" evidence="11">
    <location>
        <begin position="836"/>
        <end position="897"/>
    </location>
</feature>
<keyword evidence="2 8" id="KW-0732">Signal</keyword>
<feature type="domain" description="Sushi" evidence="11">
    <location>
        <begin position="190"/>
        <end position="251"/>
    </location>
</feature>
<dbReference type="InterPro" id="IPR051277">
    <property type="entry name" value="SEZ6_CSMD_C4BPB_Regulators"/>
</dbReference>
<evidence type="ECO:0000256" key="8">
    <source>
        <dbReference type="SAM" id="SignalP"/>
    </source>
</evidence>
<feature type="disulfide bond" evidence="7">
    <location>
        <begin position="2188"/>
        <end position="2215"/>
    </location>
</feature>
<evidence type="ECO:0000259" key="11">
    <source>
        <dbReference type="PROSITE" id="PS50923"/>
    </source>
</evidence>
<feature type="domain" description="Sushi" evidence="11">
    <location>
        <begin position="1184"/>
        <end position="1237"/>
    </location>
</feature>
<dbReference type="OrthoDB" id="5986842at2759"/>
<feature type="disulfide bond" evidence="7">
    <location>
        <begin position="487"/>
        <end position="530"/>
    </location>
</feature>
<feature type="domain" description="Sushi" evidence="11">
    <location>
        <begin position="2160"/>
        <end position="2217"/>
    </location>
</feature>
<feature type="disulfide bond" evidence="7">
    <location>
        <begin position="2507"/>
        <end position="2550"/>
    </location>
</feature>
<evidence type="ECO:0000256" key="1">
    <source>
        <dbReference type="ARBA" id="ARBA00022670"/>
    </source>
</evidence>
<dbReference type="InterPro" id="IPR000436">
    <property type="entry name" value="Sushi_SCR_CCP_dom"/>
</dbReference>
<feature type="disulfide bond" evidence="7">
    <location>
        <begin position="746"/>
        <end position="773"/>
    </location>
</feature>
<feature type="non-terminal residue" evidence="14">
    <location>
        <position position="2737"/>
    </location>
</feature>
<dbReference type="PROSITE" id="PS51390">
    <property type="entry name" value="WAP"/>
    <property type="match status" value="1"/>
</dbReference>
<keyword evidence="5" id="KW-0720">Serine protease</keyword>
<feature type="domain" description="Sushi" evidence="11">
    <location>
        <begin position="607"/>
        <end position="660"/>
    </location>
</feature>
<dbReference type="InterPro" id="IPR008979">
    <property type="entry name" value="Galactose-bd-like_sf"/>
</dbReference>
<keyword evidence="3" id="KW-0677">Repeat</keyword>
<feature type="domain" description="Sushi" evidence="11">
    <location>
        <begin position="1125"/>
        <end position="1181"/>
    </location>
</feature>
<dbReference type="SMART" id="SM00032">
    <property type="entry name" value="CCP"/>
    <property type="match status" value="35"/>
</dbReference>
<reference evidence="14" key="1">
    <citation type="submission" date="2025-08" db="UniProtKB">
        <authorList>
            <consortium name="RefSeq"/>
        </authorList>
    </citation>
    <scope>IDENTIFICATION</scope>
    <source>
        <tissue evidence="14">Tentacle</tissue>
    </source>
</reference>
<feature type="disulfide bond" evidence="7">
    <location>
        <begin position="160"/>
        <end position="187"/>
    </location>
</feature>
<feature type="domain" description="Sushi" evidence="11">
    <location>
        <begin position="545"/>
        <end position="604"/>
    </location>
</feature>
<feature type="domain" description="Sushi" evidence="11">
    <location>
        <begin position="370"/>
        <end position="429"/>
    </location>
</feature>
<dbReference type="SUPFAM" id="SSF49785">
    <property type="entry name" value="Galactose-binding domain-like"/>
    <property type="match status" value="1"/>
</dbReference>
<dbReference type="PROSITE" id="PS50923">
    <property type="entry name" value="SUSHI"/>
    <property type="match status" value="25"/>
</dbReference>
<keyword evidence="4" id="KW-0378">Hydrolase</keyword>
<dbReference type="PANTHER" id="PTHR45656:SF4">
    <property type="entry name" value="PROTEIN CBR-CLEC-78"/>
    <property type="match status" value="1"/>
</dbReference>
<proteinExistence type="predicted"/>
<dbReference type="Gene3D" id="2.40.10.10">
    <property type="entry name" value="Trypsin-like serine proteases"/>
    <property type="match status" value="1"/>
</dbReference>
<feature type="domain" description="Sushi" evidence="11">
    <location>
        <begin position="2505"/>
        <end position="2564"/>
    </location>
</feature>
<feature type="disulfide bond" evidence="7">
    <location>
        <begin position="1209"/>
        <end position="1236"/>
    </location>
</feature>
<feature type="domain" description="F5/8 type C" evidence="9">
    <location>
        <begin position="1348"/>
        <end position="1498"/>
    </location>
</feature>
<feature type="domain" description="Sushi" evidence="11">
    <location>
        <begin position="2405"/>
        <end position="2458"/>
    </location>
</feature>
<dbReference type="FunFam" id="2.40.10.10:FF:000120">
    <property type="entry name" value="Putative serine protease"/>
    <property type="match status" value="1"/>
</dbReference>
<dbReference type="PROSITE" id="PS00135">
    <property type="entry name" value="TRYPSIN_SER"/>
    <property type="match status" value="1"/>
</dbReference>
<evidence type="ECO:0000259" key="9">
    <source>
        <dbReference type="PROSITE" id="PS50022"/>
    </source>
</evidence>
<dbReference type="GO" id="GO:0004252">
    <property type="term" value="F:serine-type endopeptidase activity"/>
    <property type="evidence" value="ECO:0007669"/>
    <property type="project" value="InterPro"/>
</dbReference>
<dbReference type="GeneID" id="116287626"/>
<feature type="domain" description="WAP" evidence="12">
    <location>
        <begin position="21"/>
        <end position="70"/>
    </location>
</feature>
<dbReference type="InterPro" id="IPR009003">
    <property type="entry name" value="Peptidase_S1_PA"/>
</dbReference>
<feature type="disulfide bond" evidence="7">
    <location>
        <begin position="400"/>
        <end position="427"/>
    </location>
</feature>
<feature type="disulfide bond" evidence="7">
    <location>
        <begin position="280"/>
        <end position="307"/>
    </location>
</feature>
<dbReference type="InterPro" id="IPR033116">
    <property type="entry name" value="TRYPSIN_SER"/>
</dbReference>
<evidence type="ECO:0000313" key="13">
    <source>
        <dbReference type="Proteomes" id="UP000515163"/>
    </source>
</evidence>
<dbReference type="Gene3D" id="2.60.120.260">
    <property type="entry name" value="Galactose-binding domain-like"/>
    <property type="match status" value="1"/>
</dbReference>
<keyword evidence="6 7" id="KW-1015">Disulfide bond</keyword>
<gene>
    <name evidence="14" type="primary">LOC116287626</name>
</gene>
<comment type="caution">
    <text evidence="7">Lacks conserved residue(s) required for the propagation of feature annotation.</text>
</comment>
<feature type="domain" description="Sushi" evidence="11">
    <location>
        <begin position="2682"/>
        <end position="2737"/>
    </location>
</feature>
<feature type="domain" description="Sushi" evidence="11">
    <location>
        <begin position="1928"/>
        <end position="1984"/>
    </location>
</feature>
<feature type="domain" description="Sushi" evidence="11">
    <location>
        <begin position="1238"/>
        <end position="1294"/>
    </location>
</feature>
<dbReference type="CDD" id="cd00057">
    <property type="entry name" value="FA58C"/>
    <property type="match status" value="1"/>
</dbReference>
<feature type="signal peptide" evidence="8">
    <location>
        <begin position="1"/>
        <end position="23"/>
    </location>
</feature>
<feature type="domain" description="Sushi" evidence="11">
    <location>
        <begin position="310"/>
        <end position="369"/>
    </location>
</feature>
<dbReference type="RefSeq" id="XP_031550168.1">
    <property type="nucleotide sequence ID" value="XM_031694308.1"/>
</dbReference>
<name>A0A6P8H3J4_ACTTE</name>
<feature type="domain" description="Sushi" evidence="11">
    <location>
        <begin position="2567"/>
        <end position="2620"/>
    </location>
</feature>
<keyword evidence="13" id="KW-1185">Reference proteome</keyword>
<evidence type="ECO:0000256" key="7">
    <source>
        <dbReference type="PROSITE-ProRule" id="PRU00302"/>
    </source>
</evidence>
<dbReference type="GO" id="GO:0006508">
    <property type="term" value="P:proteolysis"/>
    <property type="evidence" value="ECO:0007669"/>
    <property type="project" value="UniProtKB-KW"/>
</dbReference>
<dbReference type="SMART" id="SM00231">
    <property type="entry name" value="FA58C"/>
    <property type="match status" value="1"/>
</dbReference>
<accession>A0A6P8H3J4</accession>
<dbReference type="InterPro" id="IPR001254">
    <property type="entry name" value="Trypsin_dom"/>
</dbReference>
<protein>
    <submittedName>
        <fullName evidence="14">Sushi, von Willebrand factor type A, EGF and pentraxin domain-containing protein 1-like</fullName>
    </submittedName>
</protein>
<dbReference type="Pfam" id="PF00754">
    <property type="entry name" value="F5_F8_type_C"/>
    <property type="match status" value="1"/>
</dbReference>
<dbReference type="PROSITE" id="PS50022">
    <property type="entry name" value="FA58C_3"/>
    <property type="match status" value="1"/>
</dbReference>
<dbReference type="KEGG" id="aten:116287626"/>
<feature type="chain" id="PRO_5028125580" evidence="8">
    <location>
        <begin position="24"/>
        <end position="2737"/>
    </location>
</feature>
<dbReference type="PANTHER" id="PTHR45656">
    <property type="entry name" value="PROTEIN CBR-CLEC-78"/>
    <property type="match status" value="1"/>
</dbReference>
<organism evidence="13 14">
    <name type="scientific">Actinia tenebrosa</name>
    <name type="common">Australian red waratah sea anemone</name>
    <dbReference type="NCBI Taxonomy" id="6105"/>
    <lineage>
        <taxon>Eukaryota</taxon>
        <taxon>Metazoa</taxon>
        <taxon>Cnidaria</taxon>
        <taxon>Anthozoa</taxon>
        <taxon>Hexacorallia</taxon>
        <taxon>Actiniaria</taxon>
        <taxon>Actiniidae</taxon>
        <taxon>Actinia</taxon>
    </lineage>
</organism>
<feature type="domain" description="Sushi" evidence="11">
    <location>
        <begin position="485"/>
        <end position="544"/>
    </location>
</feature>
<dbReference type="InterPro" id="IPR000421">
    <property type="entry name" value="FA58C"/>
</dbReference>
<dbReference type="Pfam" id="PF00084">
    <property type="entry name" value="Sushi"/>
    <property type="match status" value="33"/>
</dbReference>
<feature type="disulfide bond" evidence="7">
    <location>
        <begin position="983"/>
        <end position="1010"/>
    </location>
</feature>
<feature type="disulfide bond" evidence="7">
    <location>
        <begin position="2345"/>
        <end position="2388"/>
    </location>
</feature>
<feature type="domain" description="Sushi" evidence="11">
    <location>
        <begin position="2343"/>
        <end position="2402"/>
    </location>
</feature>
<evidence type="ECO:0000256" key="2">
    <source>
        <dbReference type="ARBA" id="ARBA00022729"/>
    </source>
</evidence>
<dbReference type="CDD" id="cd00190">
    <property type="entry name" value="Tryp_SPc"/>
    <property type="match status" value="1"/>
</dbReference>
<dbReference type="PRINTS" id="PR00722">
    <property type="entry name" value="CHYMOTRYPSIN"/>
</dbReference>
<feature type="domain" description="Sushi" evidence="11">
    <location>
        <begin position="718"/>
        <end position="775"/>
    </location>
</feature>
<feature type="domain" description="Sushi" evidence="11">
    <location>
        <begin position="2044"/>
        <end position="2100"/>
    </location>
</feature>
<feature type="domain" description="Peptidase S1" evidence="10">
    <location>
        <begin position="1668"/>
        <end position="1925"/>
    </location>
</feature>
<evidence type="ECO:0000256" key="5">
    <source>
        <dbReference type="ARBA" id="ARBA00022825"/>
    </source>
</evidence>
<feature type="domain" description="Sushi" evidence="11">
    <location>
        <begin position="2224"/>
        <end position="2279"/>
    </location>
</feature>
<dbReference type="GO" id="GO:0030414">
    <property type="term" value="F:peptidase inhibitor activity"/>
    <property type="evidence" value="ECO:0007669"/>
    <property type="project" value="InterPro"/>
</dbReference>
<dbReference type="InterPro" id="IPR008197">
    <property type="entry name" value="WAP_dom"/>
</dbReference>
<keyword evidence="1" id="KW-0645">Protease</keyword>
<feature type="domain" description="Sushi" evidence="11">
    <location>
        <begin position="953"/>
        <end position="1012"/>
    </location>
</feature>
<evidence type="ECO:0000313" key="14">
    <source>
        <dbReference type="RefSeq" id="XP_031550168.1"/>
    </source>
</evidence>
<feature type="domain" description="Sushi" evidence="11">
    <location>
        <begin position="252"/>
        <end position="309"/>
    </location>
</feature>
<evidence type="ECO:0000256" key="3">
    <source>
        <dbReference type="ARBA" id="ARBA00022737"/>
    </source>
</evidence>
<evidence type="ECO:0000259" key="12">
    <source>
        <dbReference type="PROSITE" id="PS51390"/>
    </source>
</evidence>
<feature type="disulfide bond" evidence="7">
    <location>
        <begin position="575"/>
        <end position="602"/>
    </location>
</feature>